<dbReference type="NCBIfam" id="TIGR00636">
    <property type="entry name" value="PduO_Nterm"/>
    <property type="match status" value="1"/>
</dbReference>
<keyword evidence="4" id="KW-0169">Cobalamin biosynthesis</keyword>
<dbReference type="Pfam" id="PF01923">
    <property type="entry name" value="Cob_adeno_trans"/>
    <property type="match status" value="1"/>
</dbReference>
<evidence type="ECO:0000256" key="2">
    <source>
        <dbReference type="ARBA" id="ARBA00022741"/>
    </source>
</evidence>
<name>A0A9D2RIY8_9BURK</name>
<evidence type="ECO:0000256" key="1">
    <source>
        <dbReference type="ARBA" id="ARBA00022679"/>
    </source>
</evidence>
<comment type="similarity">
    <text evidence="4">Belongs to the Cob(I)alamin adenosyltransferase family.</text>
</comment>
<sequence>MSTRLSIITTRTGDDGTTGLADSTRLSKAANRIHLIGEVDELNTHIGLWRTETLPKDVDTLLNQIQHQLFDLGAELCLPGHEAIQPDHLLFLEATITRYNAELGPLTEFILPGGCKAAAYAHIARTVCRRAERTAVTELESSAAHLRTEVLQYLNRLSDLCFVLARYLNRHANHPDILWQAAGSARPDQR</sequence>
<dbReference type="GO" id="GO:0005524">
    <property type="term" value="F:ATP binding"/>
    <property type="evidence" value="ECO:0007669"/>
    <property type="project" value="UniProtKB-UniRule"/>
</dbReference>
<evidence type="ECO:0000256" key="3">
    <source>
        <dbReference type="ARBA" id="ARBA00022840"/>
    </source>
</evidence>
<comment type="catalytic activity">
    <reaction evidence="4">
        <text>2 cob(II)alamin + AH2 + 2 ATP = 2 adenosylcob(III)alamin + 2 triphosphate + A + 2 H(+)</text>
        <dbReference type="Rhea" id="RHEA:53304"/>
        <dbReference type="ChEBI" id="CHEBI:13193"/>
        <dbReference type="ChEBI" id="CHEBI:15378"/>
        <dbReference type="ChEBI" id="CHEBI:16304"/>
        <dbReference type="ChEBI" id="CHEBI:17499"/>
        <dbReference type="ChEBI" id="CHEBI:18036"/>
        <dbReference type="ChEBI" id="CHEBI:18408"/>
        <dbReference type="ChEBI" id="CHEBI:30616"/>
    </reaction>
</comment>
<evidence type="ECO:0000313" key="6">
    <source>
        <dbReference type="EMBL" id="HJD44246.1"/>
    </source>
</evidence>
<keyword evidence="1 4" id="KW-0808">Transferase</keyword>
<protein>
    <recommendedName>
        <fullName evidence="4">Cobalamin adenosyltransferase</fullName>
        <ecNumber evidence="4">2.5.1.-</ecNumber>
    </recommendedName>
</protein>
<dbReference type="GO" id="GO:0009236">
    <property type="term" value="P:cobalamin biosynthetic process"/>
    <property type="evidence" value="ECO:0007669"/>
    <property type="project" value="UniProtKB-UniRule"/>
</dbReference>
<gene>
    <name evidence="6" type="ORF">H9906_04355</name>
</gene>
<accession>A0A9D2RIY8</accession>
<dbReference type="EC" id="2.5.1.-" evidence="4"/>
<keyword evidence="3 4" id="KW-0067">ATP-binding</keyword>
<dbReference type="InterPro" id="IPR036451">
    <property type="entry name" value="CblAdoTrfase-like_sf"/>
</dbReference>
<reference evidence="6" key="2">
    <citation type="submission" date="2021-04" db="EMBL/GenBank/DDBJ databases">
        <authorList>
            <person name="Gilroy R."/>
        </authorList>
    </citation>
    <scope>NUCLEOTIDE SEQUENCE</scope>
    <source>
        <strain evidence="6">9264</strain>
    </source>
</reference>
<dbReference type="PANTHER" id="PTHR12213:SF0">
    <property type="entry name" value="CORRINOID ADENOSYLTRANSFERASE MMAB"/>
    <property type="match status" value="1"/>
</dbReference>
<dbReference type="InterPro" id="IPR029499">
    <property type="entry name" value="PduO-typ"/>
</dbReference>
<dbReference type="AlphaFoldDB" id="A0A9D2RIY8"/>
<dbReference type="Proteomes" id="UP000823889">
    <property type="component" value="Unassembled WGS sequence"/>
</dbReference>
<feature type="domain" description="Cobalamin adenosyltransferase-like" evidence="5">
    <location>
        <begin position="8"/>
        <end position="168"/>
    </location>
</feature>
<proteinExistence type="inferred from homology"/>
<reference evidence="6" key="1">
    <citation type="journal article" date="2021" name="PeerJ">
        <title>Extensive microbial diversity within the chicken gut microbiome revealed by metagenomics and culture.</title>
        <authorList>
            <person name="Gilroy R."/>
            <person name="Ravi A."/>
            <person name="Getino M."/>
            <person name="Pursley I."/>
            <person name="Horton D.L."/>
            <person name="Alikhan N.F."/>
            <person name="Baker D."/>
            <person name="Gharbi K."/>
            <person name="Hall N."/>
            <person name="Watson M."/>
            <person name="Adriaenssens E.M."/>
            <person name="Foster-Nyarko E."/>
            <person name="Jarju S."/>
            <person name="Secka A."/>
            <person name="Antonio M."/>
            <person name="Oren A."/>
            <person name="Chaudhuri R.R."/>
            <person name="La Ragione R."/>
            <person name="Hildebrand F."/>
            <person name="Pallen M.J."/>
        </authorList>
    </citation>
    <scope>NUCLEOTIDE SEQUENCE</scope>
    <source>
        <strain evidence="6">9264</strain>
    </source>
</reference>
<comment type="caution">
    <text evidence="6">The sequence shown here is derived from an EMBL/GenBank/DDBJ whole genome shotgun (WGS) entry which is preliminary data.</text>
</comment>
<evidence type="ECO:0000256" key="4">
    <source>
        <dbReference type="RuleBase" id="RU366026"/>
    </source>
</evidence>
<dbReference type="SUPFAM" id="SSF89028">
    <property type="entry name" value="Cobalamin adenosyltransferase-like"/>
    <property type="match status" value="1"/>
</dbReference>
<dbReference type="InterPro" id="IPR016030">
    <property type="entry name" value="CblAdoTrfase-like"/>
</dbReference>
<dbReference type="PANTHER" id="PTHR12213">
    <property type="entry name" value="CORRINOID ADENOSYLTRANSFERASE"/>
    <property type="match status" value="1"/>
</dbReference>
<keyword evidence="2 4" id="KW-0547">Nucleotide-binding</keyword>
<dbReference type="EMBL" id="DWUQ01000087">
    <property type="protein sequence ID" value="HJD44246.1"/>
    <property type="molecule type" value="Genomic_DNA"/>
</dbReference>
<dbReference type="GO" id="GO:0008817">
    <property type="term" value="F:corrinoid adenosyltransferase activity"/>
    <property type="evidence" value="ECO:0007669"/>
    <property type="project" value="TreeGrafter"/>
</dbReference>
<evidence type="ECO:0000259" key="5">
    <source>
        <dbReference type="Pfam" id="PF01923"/>
    </source>
</evidence>
<dbReference type="Gene3D" id="1.20.1200.10">
    <property type="entry name" value="Cobalamin adenosyltransferase-like"/>
    <property type="match status" value="1"/>
</dbReference>
<evidence type="ECO:0000313" key="7">
    <source>
        <dbReference type="Proteomes" id="UP000823889"/>
    </source>
</evidence>
<organism evidence="6 7">
    <name type="scientific">Candidatus Paenalcaligenes intestinipullorum</name>
    <dbReference type="NCBI Taxonomy" id="2838718"/>
    <lineage>
        <taxon>Bacteria</taxon>
        <taxon>Pseudomonadati</taxon>
        <taxon>Pseudomonadota</taxon>
        <taxon>Betaproteobacteria</taxon>
        <taxon>Burkholderiales</taxon>
        <taxon>Alcaligenaceae</taxon>
        <taxon>Paenalcaligenes</taxon>
    </lineage>
</organism>